<name>A0AAE1DTJ6_9GAST</name>
<organism evidence="2 3">
    <name type="scientific">Elysia crispata</name>
    <name type="common">lettuce slug</name>
    <dbReference type="NCBI Taxonomy" id="231223"/>
    <lineage>
        <taxon>Eukaryota</taxon>
        <taxon>Metazoa</taxon>
        <taxon>Spiralia</taxon>
        <taxon>Lophotrochozoa</taxon>
        <taxon>Mollusca</taxon>
        <taxon>Gastropoda</taxon>
        <taxon>Heterobranchia</taxon>
        <taxon>Euthyneura</taxon>
        <taxon>Panpulmonata</taxon>
        <taxon>Sacoglossa</taxon>
        <taxon>Placobranchoidea</taxon>
        <taxon>Plakobranchidae</taxon>
        <taxon>Elysia</taxon>
    </lineage>
</organism>
<evidence type="ECO:0000256" key="1">
    <source>
        <dbReference type="SAM" id="MobiDB-lite"/>
    </source>
</evidence>
<keyword evidence="3" id="KW-1185">Reference proteome</keyword>
<dbReference type="Proteomes" id="UP001283361">
    <property type="component" value="Unassembled WGS sequence"/>
</dbReference>
<evidence type="ECO:0000313" key="2">
    <source>
        <dbReference type="EMBL" id="KAK3782177.1"/>
    </source>
</evidence>
<sequence length="107" mass="11980">MDGVNKLYHDFFKAFTEVHSTTSGTEVQRRANEKCAQLKVQVKVGDIGPYNEEMTKLKHKKGTIKAKSSITSFFAQQSSTKKARSGDPDPKPTDADTTSTRRPFSWP</sequence>
<evidence type="ECO:0000313" key="3">
    <source>
        <dbReference type="Proteomes" id="UP001283361"/>
    </source>
</evidence>
<dbReference type="AlphaFoldDB" id="A0AAE1DTJ6"/>
<gene>
    <name evidence="2" type="ORF">RRG08_032928</name>
</gene>
<feature type="region of interest" description="Disordered" evidence="1">
    <location>
        <begin position="69"/>
        <end position="107"/>
    </location>
</feature>
<feature type="compositionally biased region" description="Polar residues" evidence="1">
    <location>
        <begin position="69"/>
        <end position="80"/>
    </location>
</feature>
<accession>A0AAE1DTJ6</accession>
<protein>
    <submittedName>
        <fullName evidence="2">Uncharacterized protein</fullName>
    </submittedName>
</protein>
<feature type="compositionally biased region" description="Basic and acidic residues" evidence="1">
    <location>
        <begin position="84"/>
        <end position="94"/>
    </location>
</feature>
<reference evidence="2" key="1">
    <citation type="journal article" date="2023" name="G3 (Bethesda)">
        <title>A reference genome for the long-term kleptoplast-retaining sea slug Elysia crispata morphotype clarki.</title>
        <authorList>
            <person name="Eastman K.E."/>
            <person name="Pendleton A.L."/>
            <person name="Shaikh M.A."/>
            <person name="Suttiyut T."/>
            <person name="Ogas R."/>
            <person name="Tomko P."/>
            <person name="Gavelis G."/>
            <person name="Widhalm J.R."/>
            <person name="Wisecaver J.H."/>
        </authorList>
    </citation>
    <scope>NUCLEOTIDE SEQUENCE</scope>
    <source>
        <strain evidence="2">ECLA1</strain>
    </source>
</reference>
<proteinExistence type="predicted"/>
<dbReference type="EMBL" id="JAWDGP010002535">
    <property type="protein sequence ID" value="KAK3782177.1"/>
    <property type="molecule type" value="Genomic_DNA"/>
</dbReference>
<comment type="caution">
    <text evidence="2">The sequence shown here is derived from an EMBL/GenBank/DDBJ whole genome shotgun (WGS) entry which is preliminary data.</text>
</comment>